<dbReference type="STRING" id="1302685.SAMN05444408_110114"/>
<dbReference type="OrthoDB" id="1244483at2"/>
<sequence length="235" mass="27803">MRILNVLIYFCVGTNLFFSQQTIEKKNIYFPMDERLIQRKALPDPVQDSLLLESFEKIPFYKAVYTEKDFPYASKEHYYFPTDSISSYSPGLVDHQAAYIPDIYSNTDKVIYNRNVDLLELTMPNKHNLIVGDYIMLETKDGMKLESKVEKVPNEFTFSIKNNLPKSYSYFVRGKKISDLKHLDRDELIVLNMKISQLLELKMKEWAKRTELLENKMESMEKELRRITSILNKIR</sequence>
<evidence type="ECO:0000313" key="3">
    <source>
        <dbReference type="Proteomes" id="UP000184236"/>
    </source>
</evidence>
<dbReference type="Proteomes" id="UP000184236">
    <property type="component" value="Unassembled WGS sequence"/>
</dbReference>
<gene>
    <name evidence="2" type="ORF">SAMN05444408_110114</name>
</gene>
<feature type="coiled-coil region" evidence="1">
    <location>
        <begin position="203"/>
        <end position="230"/>
    </location>
</feature>
<organism evidence="2 3">
    <name type="scientific">Chryseobacterium takakiae</name>
    <dbReference type="NCBI Taxonomy" id="1302685"/>
    <lineage>
        <taxon>Bacteria</taxon>
        <taxon>Pseudomonadati</taxon>
        <taxon>Bacteroidota</taxon>
        <taxon>Flavobacteriia</taxon>
        <taxon>Flavobacteriales</taxon>
        <taxon>Weeksellaceae</taxon>
        <taxon>Chryseobacterium group</taxon>
        <taxon>Chryseobacterium</taxon>
    </lineage>
</organism>
<dbReference type="AlphaFoldDB" id="A0A1M4ZLD1"/>
<dbReference type="EMBL" id="FQVO01000010">
    <property type="protein sequence ID" value="SHF18814.1"/>
    <property type="molecule type" value="Genomic_DNA"/>
</dbReference>
<dbReference type="RefSeq" id="WP_072885340.1">
    <property type="nucleotide sequence ID" value="NZ_FQVO01000010.1"/>
</dbReference>
<reference evidence="3" key="1">
    <citation type="submission" date="2016-11" db="EMBL/GenBank/DDBJ databases">
        <authorList>
            <person name="Varghese N."/>
            <person name="Submissions S."/>
        </authorList>
    </citation>
    <scope>NUCLEOTIDE SEQUENCE [LARGE SCALE GENOMIC DNA]</scope>
    <source>
        <strain evidence="3">DSM 26898</strain>
    </source>
</reference>
<proteinExistence type="predicted"/>
<protein>
    <submittedName>
        <fullName evidence="2">Uncharacterized protein</fullName>
    </submittedName>
</protein>
<keyword evidence="1" id="KW-0175">Coiled coil</keyword>
<accession>A0A1M4ZLD1</accession>
<evidence type="ECO:0000256" key="1">
    <source>
        <dbReference type="SAM" id="Coils"/>
    </source>
</evidence>
<evidence type="ECO:0000313" key="2">
    <source>
        <dbReference type="EMBL" id="SHF18814.1"/>
    </source>
</evidence>
<name>A0A1M4ZLD1_9FLAO</name>
<keyword evidence="3" id="KW-1185">Reference proteome</keyword>